<evidence type="ECO:0000256" key="7">
    <source>
        <dbReference type="ARBA" id="ARBA00023065"/>
    </source>
</evidence>
<comment type="caution">
    <text evidence="16">The sequence shown here is derived from an EMBL/GenBank/DDBJ whole genome shotgun (WGS) entry which is preliminary data.</text>
</comment>
<evidence type="ECO:0000256" key="6">
    <source>
        <dbReference type="ARBA" id="ARBA00023004"/>
    </source>
</evidence>
<evidence type="ECO:0000256" key="3">
    <source>
        <dbReference type="ARBA" id="ARBA00022452"/>
    </source>
</evidence>
<dbReference type="AlphaFoldDB" id="A0A918KCM4"/>
<dbReference type="Pfam" id="PF07715">
    <property type="entry name" value="Plug"/>
    <property type="match status" value="1"/>
</dbReference>
<keyword evidence="13" id="KW-0732">Signal</keyword>
<feature type="domain" description="TonB-dependent receptor-like beta-barrel" evidence="14">
    <location>
        <begin position="265"/>
        <end position="652"/>
    </location>
</feature>
<evidence type="ECO:0000313" key="16">
    <source>
        <dbReference type="EMBL" id="GGX58146.1"/>
    </source>
</evidence>
<dbReference type="InterPro" id="IPR012910">
    <property type="entry name" value="Plug_dom"/>
</dbReference>
<evidence type="ECO:0000256" key="1">
    <source>
        <dbReference type="ARBA" id="ARBA00004571"/>
    </source>
</evidence>
<evidence type="ECO:0000256" key="9">
    <source>
        <dbReference type="ARBA" id="ARBA00023136"/>
    </source>
</evidence>
<keyword evidence="10 11" id="KW-0998">Cell outer membrane</keyword>
<feature type="chain" id="PRO_5036711995" evidence="13">
    <location>
        <begin position="26"/>
        <end position="726"/>
    </location>
</feature>
<dbReference type="RefSeq" id="WP_189580681.1">
    <property type="nucleotide sequence ID" value="NZ_BMYV01000001.1"/>
</dbReference>
<evidence type="ECO:0000313" key="17">
    <source>
        <dbReference type="Proteomes" id="UP000600865"/>
    </source>
</evidence>
<keyword evidence="7" id="KW-0406">Ion transport</keyword>
<keyword evidence="5 11" id="KW-0812">Transmembrane</keyword>
<dbReference type="GO" id="GO:0006826">
    <property type="term" value="P:iron ion transport"/>
    <property type="evidence" value="ECO:0007669"/>
    <property type="project" value="UniProtKB-KW"/>
</dbReference>
<feature type="signal peptide" evidence="13">
    <location>
        <begin position="1"/>
        <end position="25"/>
    </location>
</feature>
<dbReference type="InterPro" id="IPR000531">
    <property type="entry name" value="Beta-barrel_TonB"/>
</dbReference>
<accession>A0A918KCM4</accession>
<gene>
    <name evidence="16" type="ORF">GCM10011309_04180</name>
</gene>
<name>A0A918KCM4_9PROT</name>
<evidence type="ECO:0000256" key="8">
    <source>
        <dbReference type="ARBA" id="ARBA00023077"/>
    </source>
</evidence>
<comment type="subcellular location">
    <subcellularLocation>
        <location evidence="1 11">Cell outer membrane</location>
        <topology evidence="1 11">Multi-pass membrane protein</topology>
    </subcellularLocation>
</comment>
<reference evidence="16 17" key="1">
    <citation type="journal article" date="2014" name="Int. J. Syst. Evol. Microbiol.">
        <title>Complete genome sequence of Corynebacterium casei LMG S-19264T (=DSM 44701T), isolated from a smear-ripened cheese.</title>
        <authorList>
            <consortium name="US DOE Joint Genome Institute (JGI-PGF)"/>
            <person name="Walter F."/>
            <person name="Albersmeier A."/>
            <person name="Kalinowski J."/>
            <person name="Ruckert C."/>
        </authorList>
    </citation>
    <scope>NUCLEOTIDE SEQUENCE [LARGE SCALE GENOMIC DNA]</scope>
    <source>
        <strain evidence="16 17">KCTC 23968</strain>
    </source>
</reference>
<evidence type="ECO:0000259" key="15">
    <source>
        <dbReference type="Pfam" id="PF07715"/>
    </source>
</evidence>
<comment type="similarity">
    <text evidence="11 12">Belongs to the TonB-dependent receptor family.</text>
</comment>
<dbReference type="GO" id="GO:0009279">
    <property type="term" value="C:cell outer membrane"/>
    <property type="evidence" value="ECO:0007669"/>
    <property type="project" value="UniProtKB-SubCell"/>
</dbReference>
<keyword evidence="4" id="KW-0410">Iron transport</keyword>
<dbReference type="PANTHER" id="PTHR32552:SF81">
    <property type="entry name" value="TONB-DEPENDENT OUTER MEMBRANE RECEPTOR"/>
    <property type="match status" value="1"/>
</dbReference>
<proteinExistence type="inferred from homology"/>
<evidence type="ECO:0000256" key="11">
    <source>
        <dbReference type="PROSITE-ProRule" id="PRU01360"/>
    </source>
</evidence>
<keyword evidence="3 11" id="KW-1134">Transmembrane beta strand</keyword>
<dbReference type="PANTHER" id="PTHR32552">
    <property type="entry name" value="FERRICHROME IRON RECEPTOR-RELATED"/>
    <property type="match status" value="1"/>
</dbReference>
<protein>
    <submittedName>
        <fullName evidence="16">TonB-dependent receptor</fullName>
    </submittedName>
</protein>
<dbReference type="EMBL" id="BMYV01000001">
    <property type="protein sequence ID" value="GGX58146.1"/>
    <property type="molecule type" value="Genomic_DNA"/>
</dbReference>
<dbReference type="SUPFAM" id="SSF56935">
    <property type="entry name" value="Porins"/>
    <property type="match status" value="1"/>
</dbReference>
<sequence>MTLKSLTRSTALAAIAVSFAAPAFAQDAGLDVVISTAQKREQNVQDVPLSVATVPTETLDAYLIAGEDVRALATRVPGLYAESSNGRVAPRFYIRGLGNTDFDLAASQPVSVVMDGIVKENVILKSFPIFDQERVEVLRGPQGTLFGRNTPAGIVKFDSVTPGADAPNYVSASFGTFNSTKVESAIGGTFGDKVAVRASGMYSQRDDYIDNGFTGENDVMGGFDDIAGRLQVLLTPNDRIDLLLNVHSRELDATASLFRANILSAGSNDLNENFDRDRVFFDEGDNNPQSYSNTGYSATLNIAASDTLTFTSITGYETANGSSLGDIDGGSGAAFLPGGSFPGNIPFNSATLDGVDELDQITQEFRLTSDSDGPWNFQAGMFFFDSELEITTNPFFAPATTVRHENNSFSLFGQVSVEIDELTTLTGGLRYTDDEKTFEAVAANFPVDDVKTSDEQVSYDLALARVLTDDINVYARIARGFRAPTIQGRDVAFFGAPTTADSETIDSYEVGFKSLMMDNRLRLNGALYYYDANDLQFSAIGGLGNFNQLVNADGRGYGIEADIEYAPTDNFDLTAGFAWNNTKITEDNLLVAPCGAQCTVLDNVNADGLANVEGNPFPQAPEFTFNVTARYGIEMGNGNELYGFTDWAVQGDTNFFLYESAEFNSNGNFEGGLRVGYLMDDGKYDVALFARNITNEANLKGGIDFNNLTGFVNEPRVIGVAARANF</sequence>
<dbReference type="Proteomes" id="UP000600865">
    <property type="component" value="Unassembled WGS sequence"/>
</dbReference>
<dbReference type="Gene3D" id="2.40.170.20">
    <property type="entry name" value="TonB-dependent receptor, beta-barrel domain"/>
    <property type="match status" value="1"/>
</dbReference>
<evidence type="ECO:0000256" key="10">
    <source>
        <dbReference type="ARBA" id="ARBA00023237"/>
    </source>
</evidence>
<keyword evidence="6" id="KW-0408">Iron</keyword>
<evidence type="ECO:0000256" key="12">
    <source>
        <dbReference type="RuleBase" id="RU003357"/>
    </source>
</evidence>
<feature type="domain" description="TonB-dependent receptor plug" evidence="15">
    <location>
        <begin position="44"/>
        <end position="154"/>
    </location>
</feature>
<evidence type="ECO:0000259" key="14">
    <source>
        <dbReference type="Pfam" id="PF00593"/>
    </source>
</evidence>
<keyword evidence="9 11" id="KW-0472">Membrane</keyword>
<dbReference type="InterPro" id="IPR036942">
    <property type="entry name" value="Beta-barrel_TonB_sf"/>
</dbReference>
<keyword evidence="16" id="KW-0675">Receptor</keyword>
<dbReference type="InterPro" id="IPR039426">
    <property type="entry name" value="TonB-dep_rcpt-like"/>
</dbReference>
<dbReference type="Pfam" id="PF00593">
    <property type="entry name" value="TonB_dep_Rec_b-barrel"/>
    <property type="match status" value="1"/>
</dbReference>
<evidence type="ECO:0000256" key="5">
    <source>
        <dbReference type="ARBA" id="ARBA00022692"/>
    </source>
</evidence>
<keyword evidence="8 12" id="KW-0798">TonB box</keyword>
<dbReference type="PROSITE" id="PS52016">
    <property type="entry name" value="TONB_DEPENDENT_REC_3"/>
    <property type="match status" value="1"/>
</dbReference>
<evidence type="ECO:0000256" key="13">
    <source>
        <dbReference type="SAM" id="SignalP"/>
    </source>
</evidence>
<keyword evidence="17" id="KW-1185">Reference proteome</keyword>
<evidence type="ECO:0000256" key="2">
    <source>
        <dbReference type="ARBA" id="ARBA00022448"/>
    </source>
</evidence>
<evidence type="ECO:0000256" key="4">
    <source>
        <dbReference type="ARBA" id="ARBA00022496"/>
    </source>
</evidence>
<organism evidence="16 17">
    <name type="scientific">Litorimonas cladophorae</name>
    <dbReference type="NCBI Taxonomy" id="1220491"/>
    <lineage>
        <taxon>Bacteria</taxon>
        <taxon>Pseudomonadati</taxon>
        <taxon>Pseudomonadota</taxon>
        <taxon>Alphaproteobacteria</taxon>
        <taxon>Maricaulales</taxon>
        <taxon>Robiginitomaculaceae</taxon>
    </lineage>
</organism>
<keyword evidence="2 11" id="KW-0813">Transport</keyword>